<organism evidence="12 13">
    <name type="scientific">Blastococcus colisei</name>
    <dbReference type="NCBI Taxonomy" id="1564162"/>
    <lineage>
        <taxon>Bacteria</taxon>
        <taxon>Bacillati</taxon>
        <taxon>Actinomycetota</taxon>
        <taxon>Actinomycetes</taxon>
        <taxon>Geodermatophilales</taxon>
        <taxon>Geodermatophilaceae</taxon>
        <taxon>Blastococcus</taxon>
    </lineage>
</organism>
<comment type="catalytic activity">
    <reaction evidence="1">
        <text>ATP + protein L-histidine = ADP + protein N-phospho-L-histidine.</text>
        <dbReference type="EC" id="2.7.13.3"/>
    </reaction>
</comment>
<dbReference type="Gene3D" id="3.30.565.10">
    <property type="entry name" value="Histidine kinase-like ATPase, C-terminal domain"/>
    <property type="match status" value="2"/>
</dbReference>
<dbReference type="SMART" id="SM00448">
    <property type="entry name" value="REC"/>
    <property type="match status" value="1"/>
</dbReference>
<comment type="caution">
    <text evidence="12">The sequence shown here is derived from an EMBL/GenBank/DDBJ whole genome shotgun (WGS) entry which is preliminary data.</text>
</comment>
<dbReference type="CDD" id="cd16936">
    <property type="entry name" value="HATPase_RsbW-like"/>
    <property type="match status" value="1"/>
</dbReference>
<evidence type="ECO:0000256" key="9">
    <source>
        <dbReference type="SAM" id="MobiDB-lite"/>
    </source>
</evidence>
<feature type="domain" description="Histidine kinase" evidence="10">
    <location>
        <begin position="354"/>
        <end position="572"/>
    </location>
</feature>
<dbReference type="SUPFAM" id="SSF47384">
    <property type="entry name" value="Homodimeric domain of signal transducing histidine kinase"/>
    <property type="match status" value="1"/>
</dbReference>
<dbReference type="PROSITE" id="PS50110">
    <property type="entry name" value="RESPONSE_REGULATORY"/>
    <property type="match status" value="1"/>
</dbReference>
<evidence type="ECO:0000256" key="6">
    <source>
        <dbReference type="ARBA" id="ARBA00022777"/>
    </source>
</evidence>
<gene>
    <name evidence="12" type="ORF">FHU33_4290</name>
</gene>
<dbReference type="GO" id="GO:0000155">
    <property type="term" value="F:phosphorelay sensor kinase activity"/>
    <property type="evidence" value="ECO:0007669"/>
    <property type="project" value="InterPro"/>
</dbReference>
<dbReference type="Pfam" id="PF02518">
    <property type="entry name" value="HATPase_c"/>
    <property type="match status" value="1"/>
</dbReference>
<dbReference type="Proteomes" id="UP000319865">
    <property type="component" value="Unassembled WGS sequence"/>
</dbReference>
<protein>
    <recommendedName>
        <fullName evidence="3">histidine kinase</fullName>
        <ecNumber evidence="3">2.7.13.3</ecNumber>
    </recommendedName>
</protein>
<dbReference type="EMBL" id="VFQE01000002">
    <property type="protein sequence ID" value="TQN37628.1"/>
    <property type="molecule type" value="Genomic_DNA"/>
</dbReference>
<dbReference type="InterPro" id="IPR003594">
    <property type="entry name" value="HATPase_dom"/>
</dbReference>
<feature type="compositionally biased region" description="Low complexity" evidence="9">
    <location>
        <begin position="762"/>
        <end position="773"/>
    </location>
</feature>
<evidence type="ECO:0000259" key="11">
    <source>
        <dbReference type="PROSITE" id="PS50110"/>
    </source>
</evidence>
<evidence type="ECO:0000313" key="13">
    <source>
        <dbReference type="Proteomes" id="UP000319865"/>
    </source>
</evidence>
<evidence type="ECO:0000256" key="3">
    <source>
        <dbReference type="ARBA" id="ARBA00012438"/>
    </source>
</evidence>
<feature type="region of interest" description="Disordered" evidence="9">
    <location>
        <begin position="762"/>
        <end position="792"/>
    </location>
</feature>
<dbReference type="InterPro" id="IPR036890">
    <property type="entry name" value="HATPase_C_sf"/>
</dbReference>
<evidence type="ECO:0000256" key="8">
    <source>
        <dbReference type="PROSITE-ProRule" id="PRU00169"/>
    </source>
</evidence>
<evidence type="ECO:0000256" key="5">
    <source>
        <dbReference type="ARBA" id="ARBA00022679"/>
    </source>
</evidence>
<dbReference type="EC" id="2.7.13.3" evidence="3"/>
<feature type="compositionally biased region" description="Basic and acidic residues" evidence="9">
    <location>
        <begin position="578"/>
        <end position="592"/>
    </location>
</feature>
<dbReference type="InterPro" id="IPR004358">
    <property type="entry name" value="Sig_transdc_His_kin-like_C"/>
</dbReference>
<dbReference type="Gene3D" id="3.30.450.20">
    <property type="entry name" value="PAS domain"/>
    <property type="match status" value="1"/>
</dbReference>
<dbReference type="Gene3D" id="1.10.287.130">
    <property type="match status" value="1"/>
</dbReference>
<dbReference type="FunFam" id="3.30.565.10:FF:000006">
    <property type="entry name" value="Sensor histidine kinase WalK"/>
    <property type="match status" value="1"/>
</dbReference>
<reference evidence="12 13" key="1">
    <citation type="submission" date="2019-06" db="EMBL/GenBank/DDBJ databases">
        <title>Sequencing the genomes of 1000 actinobacteria strains.</title>
        <authorList>
            <person name="Klenk H.-P."/>
        </authorList>
    </citation>
    <scope>NUCLEOTIDE SEQUENCE [LARGE SCALE GENOMIC DNA]</scope>
    <source>
        <strain evidence="12 13">DSM 46837</strain>
    </source>
</reference>
<evidence type="ECO:0000313" key="12">
    <source>
        <dbReference type="EMBL" id="TQN37628.1"/>
    </source>
</evidence>
<feature type="region of interest" description="Disordered" evidence="9">
    <location>
        <begin position="575"/>
        <end position="619"/>
    </location>
</feature>
<dbReference type="CDD" id="cd00082">
    <property type="entry name" value="HisKA"/>
    <property type="match status" value="1"/>
</dbReference>
<keyword evidence="6 12" id="KW-0418">Kinase</keyword>
<evidence type="ECO:0000256" key="7">
    <source>
        <dbReference type="ARBA" id="ARBA00023012"/>
    </source>
</evidence>
<dbReference type="SMART" id="SM00387">
    <property type="entry name" value="HATPase_c"/>
    <property type="match status" value="1"/>
</dbReference>
<accession>A0A543P0P1</accession>
<dbReference type="InterPro" id="IPR003661">
    <property type="entry name" value="HisK_dim/P_dom"/>
</dbReference>
<dbReference type="InterPro" id="IPR036097">
    <property type="entry name" value="HisK_dim/P_sf"/>
</dbReference>
<dbReference type="Pfam" id="PF00072">
    <property type="entry name" value="Response_reg"/>
    <property type="match status" value="1"/>
</dbReference>
<dbReference type="AlphaFoldDB" id="A0A543P0P1"/>
<feature type="modified residue" description="4-aspartylphosphate" evidence="8">
    <location>
        <position position="668"/>
    </location>
</feature>
<keyword evidence="7" id="KW-0902">Two-component regulatory system</keyword>
<dbReference type="GO" id="GO:0005886">
    <property type="term" value="C:plasma membrane"/>
    <property type="evidence" value="ECO:0007669"/>
    <property type="project" value="UniProtKB-SubCell"/>
</dbReference>
<keyword evidence="5" id="KW-0808">Transferase</keyword>
<name>A0A543P0P1_9ACTN</name>
<dbReference type="Pfam" id="PF13581">
    <property type="entry name" value="HATPase_c_2"/>
    <property type="match status" value="1"/>
</dbReference>
<dbReference type="PANTHER" id="PTHR43547">
    <property type="entry name" value="TWO-COMPONENT HISTIDINE KINASE"/>
    <property type="match status" value="1"/>
</dbReference>
<dbReference type="PROSITE" id="PS50109">
    <property type="entry name" value="HIS_KIN"/>
    <property type="match status" value="1"/>
</dbReference>
<dbReference type="PANTHER" id="PTHR43547:SF2">
    <property type="entry name" value="HYBRID SIGNAL TRANSDUCTION HISTIDINE KINASE C"/>
    <property type="match status" value="1"/>
</dbReference>
<proteinExistence type="predicted"/>
<dbReference type="InterPro" id="IPR005467">
    <property type="entry name" value="His_kinase_dom"/>
</dbReference>
<feature type="domain" description="Response regulatory" evidence="11">
    <location>
        <begin position="620"/>
        <end position="735"/>
    </location>
</feature>
<dbReference type="InterPro" id="IPR011006">
    <property type="entry name" value="CheY-like_superfamily"/>
</dbReference>
<dbReference type="SUPFAM" id="SSF55781">
    <property type="entry name" value="GAF domain-like"/>
    <property type="match status" value="1"/>
</dbReference>
<dbReference type="Gene3D" id="3.40.50.2300">
    <property type="match status" value="1"/>
</dbReference>
<dbReference type="SUPFAM" id="SSF55874">
    <property type="entry name" value="ATPase domain of HSP90 chaperone/DNA topoisomerase II/histidine kinase"/>
    <property type="match status" value="2"/>
</dbReference>
<evidence type="ECO:0000256" key="1">
    <source>
        <dbReference type="ARBA" id="ARBA00000085"/>
    </source>
</evidence>
<evidence type="ECO:0000259" key="10">
    <source>
        <dbReference type="PROSITE" id="PS50109"/>
    </source>
</evidence>
<dbReference type="InterPro" id="IPR001789">
    <property type="entry name" value="Sig_transdc_resp-reg_receiver"/>
</dbReference>
<dbReference type="PRINTS" id="PR00344">
    <property type="entry name" value="BCTRLSENSOR"/>
</dbReference>
<keyword evidence="4 8" id="KW-0597">Phosphoprotein</keyword>
<dbReference type="SMART" id="SM00388">
    <property type="entry name" value="HisKA"/>
    <property type="match status" value="1"/>
</dbReference>
<dbReference type="Pfam" id="PF00512">
    <property type="entry name" value="HisKA"/>
    <property type="match status" value="1"/>
</dbReference>
<keyword evidence="13" id="KW-1185">Reference proteome</keyword>
<evidence type="ECO:0000256" key="4">
    <source>
        <dbReference type="ARBA" id="ARBA00022553"/>
    </source>
</evidence>
<comment type="subcellular location">
    <subcellularLocation>
        <location evidence="2">Cell membrane</location>
    </subcellularLocation>
</comment>
<sequence length="919" mass="97790">MFRRDPRWIPVLRLEVNVVPDPPSGPDRGELFAAGGEAGRLMAAIDWAATPVGPVESWPASLRFAIRTVLVSKFPMVLTWGPEFIQFYNDAYAPFIGAKHPAIGKDIRQTLAEGWDALGPPIAHAMTTLEASWLPGLLLLLERAGYREETYFTVSHAPAFGDDGAVAGMHGVCTEVTGQIVGGRRQRLLHDLATEGSRLGDEQETVAAMCAALSADSLDLPFAAVYLSSPGETGFRRIAAVGCDPTLLPGTAGTAAELTGIVDRLDVIGGPFGDRVAEAVVLPLTATRDGEPLGLLLAGKSPNLALDVEYRSFYELVAGQFAGVIGNIRAFETERLRAESLAELDRAKTTFFSDVSHELRTPLTLLLGPIGDVLEDTTAPLAPGVQEQLELAMRNGQRLQRLVNDLLDFASIEAGRANPVRVETDVATFTAELAGIFRAATERAGLRLTVDCPPLDRPAYVDPRMWEKVVVNLLANAVKYTFVGGIDVALHAADDGFVLTVTDTGVGIVADELPHLFERFHRVPGATARTREGTGIGLALVQELAALHGGHVSVTSEPGAGSRFTVTLPYGAPDVADDEPRAVVRPSDEARGEAASWEEDTSRPGEPTAAVSTGGPAGRNVLVVDDNADMRAYLTRLLGPHWSVRTTANGEEALAAVAERLPDLVLTDVMMPRVDGFELLRALRADPATRHIPVIMLTARAGQEASVEGLQAGADDYLAKPFRADELIARVRVALERAAGRAALPAADPVVPAPDARTIAAPAPAPTLSAAGRPGPPSPRRPQESTPGPFAEWRLPSFASSVPVLRRRLRGWLATAGIGEDQAYDLLLAACEAVTNAIEHAQEPAQPYFDVTAAVDGGHVRIAVRDYGQWRERVPSMDRGRGSTLMSAFAEITATPSPEGTTVVISTPLAAQRPDTATC</sequence>
<dbReference type="SUPFAM" id="SSF52172">
    <property type="entry name" value="CheY-like"/>
    <property type="match status" value="1"/>
</dbReference>
<evidence type="ECO:0000256" key="2">
    <source>
        <dbReference type="ARBA" id="ARBA00004236"/>
    </source>
</evidence>